<accession>A0A9Q0FQP4</accession>
<organism evidence="1 2">
    <name type="scientific">Turnera subulata</name>
    <dbReference type="NCBI Taxonomy" id="218843"/>
    <lineage>
        <taxon>Eukaryota</taxon>
        <taxon>Viridiplantae</taxon>
        <taxon>Streptophyta</taxon>
        <taxon>Embryophyta</taxon>
        <taxon>Tracheophyta</taxon>
        <taxon>Spermatophyta</taxon>
        <taxon>Magnoliopsida</taxon>
        <taxon>eudicotyledons</taxon>
        <taxon>Gunneridae</taxon>
        <taxon>Pentapetalae</taxon>
        <taxon>rosids</taxon>
        <taxon>fabids</taxon>
        <taxon>Malpighiales</taxon>
        <taxon>Passifloraceae</taxon>
        <taxon>Turnera</taxon>
    </lineage>
</organism>
<evidence type="ECO:0000313" key="2">
    <source>
        <dbReference type="Proteomes" id="UP001141552"/>
    </source>
</evidence>
<dbReference type="AlphaFoldDB" id="A0A9Q0FQP4"/>
<feature type="non-terminal residue" evidence="1">
    <location>
        <position position="1"/>
    </location>
</feature>
<reference evidence="1" key="2">
    <citation type="journal article" date="2023" name="Plants (Basel)">
        <title>Annotation of the Turnera subulata (Passifloraceae) Draft Genome Reveals the S-Locus Evolved after the Divergence of Turneroideae from Passifloroideae in a Stepwise Manner.</title>
        <authorList>
            <person name="Henning P.M."/>
            <person name="Roalson E.H."/>
            <person name="Mir W."/>
            <person name="McCubbin A.G."/>
            <person name="Shore J.S."/>
        </authorList>
    </citation>
    <scope>NUCLEOTIDE SEQUENCE</scope>
    <source>
        <strain evidence="1">F60SS</strain>
    </source>
</reference>
<sequence length="74" mass="8521">MWVYRPQWEKPQTLILVLVEQKEPRLLQRRWVLGESNKLLDVRQPIPNLVPVGGARILLAPILPSFLFAGIVPL</sequence>
<proteinExistence type="predicted"/>
<evidence type="ECO:0000313" key="1">
    <source>
        <dbReference type="EMBL" id="KAJ4835119.1"/>
    </source>
</evidence>
<name>A0A9Q0FQP4_9ROSI</name>
<comment type="caution">
    <text evidence="1">The sequence shown here is derived from an EMBL/GenBank/DDBJ whole genome shotgun (WGS) entry which is preliminary data.</text>
</comment>
<protein>
    <submittedName>
        <fullName evidence="1">Uncharacterized protein</fullName>
    </submittedName>
</protein>
<keyword evidence="2" id="KW-1185">Reference proteome</keyword>
<dbReference type="Proteomes" id="UP001141552">
    <property type="component" value="Unassembled WGS sequence"/>
</dbReference>
<dbReference type="EMBL" id="JAKUCV010004518">
    <property type="protein sequence ID" value="KAJ4835119.1"/>
    <property type="molecule type" value="Genomic_DNA"/>
</dbReference>
<reference evidence="1" key="1">
    <citation type="submission" date="2022-02" db="EMBL/GenBank/DDBJ databases">
        <authorList>
            <person name="Henning P.M."/>
            <person name="McCubbin A.G."/>
            <person name="Shore J.S."/>
        </authorList>
    </citation>
    <scope>NUCLEOTIDE SEQUENCE</scope>
    <source>
        <strain evidence="1">F60SS</strain>
        <tissue evidence="1">Leaves</tissue>
    </source>
</reference>
<gene>
    <name evidence="1" type="ORF">Tsubulata_020176</name>
</gene>